<evidence type="ECO:0000313" key="3">
    <source>
        <dbReference type="Proteomes" id="UP000235916"/>
    </source>
</evidence>
<dbReference type="RefSeq" id="WP_102766321.1">
    <property type="nucleotide sequence ID" value="NZ_POSP01000001.1"/>
</dbReference>
<evidence type="ECO:0000313" key="2">
    <source>
        <dbReference type="EMBL" id="PND40187.1"/>
    </source>
</evidence>
<sequence length="569" mass="60400">MQAFDWQNPYPSTRSPLFARNIVSTSHPLAAQAGLRILALGGNAVDAAIATAACMTLVEPCSNGLGSDAFCILWDGQQLHGLNASGTAPQAWTPEHFFKTYGTDAKTPPKRGWGGVTVPGAVAGWVALSERFGKLPFADLMAPAIEIAERGYAVPVVVQSKWAMAAELADLTSQPGFAEAFLPRGRAPQVGELFKFPAAARTLRLIAESKGEAFYRGEVAAAVEAFARSTGGAITAADFAAYQPEWVTPISQSYAGHELHEIPPNGQGIAALIALGILKHRDLRSHAVDSVAGQHLQIEAMKLAFADVYRYVADPRSMDVSAAELLDEQYLARRAALIDPNRAQDFQCGNPVKGGTIYLTAADESGMMVSFIQSNYMGFGSGLVLPGYGVSLQNRGHCFTLEAGHPNVVAPGKRPFHTIIPAFLTAPTSPAAPAPRGGAAPPWGGPAAAPDPQIPSRVPVMSFGVMGGNMQPQGHMQTLVRMLDYGQQPQTACDAPRWRFNEGLSLNVEPHMPPATVAGLRELGHQIGDIHDSYQDFGAGQFIWRLGDPAVEGYVAASDPRRDGAAVGF</sequence>
<evidence type="ECO:0000256" key="1">
    <source>
        <dbReference type="SAM" id="MobiDB-lite"/>
    </source>
</evidence>
<keyword evidence="2" id="KW-0808">Transferase</keyword>
<dbReference type="Gene3D" id="3.60.20.40">
    <property type="match status" value="1"/>
</dbReference>
<gene>
    <name evidence="2" type="ORF">C1O66_02045</name>
</gene>
<dbReference type="EMBL" id="POSP01000001">
    <property type="protein sequence ID" value="PND40187.1"/>
    <property type="molecule type" value="Genomic_DNA"/>
</dbReference>
<dbReference type="PANTHER" id="PTHR43881:SF1">
    <property type="entry name" value="GAMMA-GLUTAMYLTRANSPEPTIDASE (AFU_ORTHOLOGUE AFUA_4G13580)"/>
    <property type="match status" value="1"/>
</dbReference>
<dbReference type="Proteomes" id="UP000235916">
    <property type="component" value="Unassembled WGS sequence"/>
</dbReference>
<keyword evidence="3" id="KW-1185">Reference proteome</keyword>
<reference evidence="2 3" key="1">
    <citation type="submission" date="2018-01" db="EMBL/GenBank/DDBJ databases">
        <title>Draft genome sequence of Paucibacter aquatile CR182 isolated from freshwater of the Nakdong River.</title>
        <authorList>
            <person name="Choi A."/>
            <person name="Chung E.J."/>
        </authorList>
    </citation>
    <scope>NUCLEOTIDE SEQUENCE [LARGE SCALE GENOMIC DNA]</scope>
    <source>
        <strain evidence="2 3">CR182</strain>
    </source>
</reference>
<proteinExistence type="predicted"/>
<accession>A0A2N8L3B0</accession>
<dbReference type="GO" id="GO:0016740">
    <property type="term" value="F:transferase activity"/>
    <property type="evidence" value="ECO:0007669"/>
    <property type="project" value="UniProtKB-KW"/>
</dbReference>
<dbReference type="OrthoDB" id="5297205at2"/>
<organism evidence="2 3">
    <name type="scientific">Kinneretia aquatilis</name>
    <dbReference type="NCBI Taxonomy" id="2070761"/>
    <lineage>
        <taxon>Bacteria</taxon>
        <taxon>Pseudomonadati</taxon>
        <taxon>Pseudomonadota</taxon>
        <taxon>Betaproteobacteria</taxon>
        <taxon>Burkholderiales</taxon>
        <taxon>Sphaerotilaceae</taxon>
        <taxon>Roseateles</taxon>
    </lineage>
</organism>
<dbReference type="SUPFAM" id="SSF56235">
    <property type="entry name" value="N-terminal nucleophile aminohydrolases (Ntn hydrolases)"/>
    <property type="match status" value="1"/>
</dbReference>
<protein>
    <submittedName>
        <fullName evidence="2">Gamma-glutamyltransferase</fullName>
    </submittedName>
</protein>
<dbReference type="AlphaFoldDB" id="A0A2N8L3B0"/>
<dbReference type="PRINTS" id="PR01210">
    <property type="entry name" value="GGTRANSPTASE"/>
</dbReference>
<dbReference type="InterPro" id="IPR043138">
    <property type="entry name" value="GGT_lsub"/>
</dbReference>
<name>A0A2N8L3B0_9BURK</name>
<feature type="region of interest" description="Disordered" evidence="1">
    <location>
        <begin position="428"/>
        <end position="448"/>
    </location>
</feature>
<comment type="caution">
    <text evidence="2">The sequence shown here is derived from an EMBL/GenBank/DDBJ whole genome shotgun (WGS) entry which is preliminary data.</text>
</comment>
<dbReference type="InterPro" id="IPR029055">
    <property type="entry name" value="Ntn_hydrolases_N"/>
</dbReference>
<dbReference type="Pfam" id="PF01019">
    <property type="entry name" value="G_glu_transpept"/>
    <property type="match status" value="2"/>
</dbReference>
<dbReference type="InterPro" id="IPR043137">
    <property type="entry name" value="GGT_ssub_C"/>
</dbReference>
<dbReference type="Gene3D" id="1.10.246.130">
    <property type="match status" value="1"/>
</dbReference>
<dbReference type="PANTHER" id="PTHR43881">
    <property type="entry name" value="GAMMA-GLUTAMYLTRANSPEPTIDASE (AFU_ORTHOLOGUE AFUA_4G13580)"/>
    <property type="match status" value="1"/>
</dbReference>
<dbReference type="InterPro" id="IPR052896">
    <property type="entry name" value="GGT-like_enzyme"/>
</dbReference>